<evidence type="ECO:0000313" key="1">
    <source>
        <dbReference type="EMBL" id="MFC5806294.1"/>
    </source>
</evidence>
<evidence type="ECO:0000313" key="2">
    <source>
        <dbReference type="Proteomes" id="UP001596112"/>
    </source>
</evidence>
<organism evidence="1 2">
    <name type="scientific">Streptomyces heilongjiangensis</name>
    <dbReference type="NCBI Taxonomy" id="945052"/>
    <lineage>
        <taxon>Bacteria</taxon>
        <taxon>Bacillati</taxon>
        <taxon>Actinomycetota</taxon>
        <taxon>Actinomycetes</taxon>
        <taxon>Kitasatosporales</taxon>
        <taxon>Streptomycetaceae</taxon>
        <taxon>Streptomyces</taxon>
    </lineage>
</organism>
<dbReference type="EMBL" id="JBHSNZ010000001">
    <property type="protein sequence ID" value="MFC5806294.1"/>
    <property type="molecule type" value="Genomic_DNA"/>
</dbReference>
<proteinExistence type="predicted"/>
<keyword evidence="2" id="KW-1185">Reference proteome</keyword>
<name>A0ABW1AZM0_9ACTN</name>
<accession>A0ABW1AZM0</accession>
<dbReference type="Proteomes" id="UP001596112">
    <property type="component" value="Unassembled WGS sequence"/>
</dbReference>
<reference evidence="2" key="1">
    <citation type="journal article" date="2019" name="Int. J. Syst. Evol. Microbiol.">
        <title>The Global Catalogue of Microorganisms (GCM) 10K type strain sequencing project: providing services to taxonomists for standard genome sequencing and annotation.</title>
        <authorList>
            <consortium name="The Broad Institute Genomics Platform"/>
            <consortium name="The Broad Institute Genome Sequencing Center for Infectious Disease"/>
            <person name="Wu L."/>
            <person name="Ma J."/>
        </authorList>
    </citation>
    <scope>NUCLEOTIDE SEQUENCE [LARGE SCALE GENOMIC DNA]</scope>
    <source>
        <strain evidence="2">JCM 9918</strain>
    </source>
</reference>
<gene>
    <name evidence="1" type="ORF">ACFQGO_01990</name>
</gene>
<protein>
    <recommendedName>
        <fullName evidence="3">DUF397 domain-containing protein</fullName>
    </recommendedName>
</protein>
<comment type="caution">
    <text evidence="1">The sequence shown here is derived from an EMBL/GenBank/DDBJ whole genome shotgun (WGS) entry which is preliminary data.</text>
</comment>
<evidence type="ECO:0008006" key="3">
    <source>
        <dbReference type="Google" id="ProtNLM"/>
    </source>
</evidence>
<sequence length="54" mass="6043">MVQRHDTLDFDHHGLRFGRTTICPVTFCSLIASLTDAPADRDLHPPGDRAPKRS</sequence>